<proteinExistence type="inferred from homology"/>
<evidence type="ECO:0000256" key="7">
    <source>
        <dbReference type="ARBA" id="ARBA00023146"/>
    </source>
</evidence>
<name>X0TYA7_9ZZZZ</name>
<dbReference type="GO" id="GO:0006426">
    <property type="term" value="P:glycyl-tRNA aminoacylation"/>
    <property type="evidence" value="ECO:0007669"/>
    <property type="project" value="InterPro"/>
</dbReference>
<dbReference type="PANTHER" id="PTHR30075">
    <property type="entry name" value="GLYCYL-TRNA SYNTHETASE"/>
    <property type="match status" value="1"/>
</dbReference>
<keyword evidence="5" id="KW-0067">ATP-binding</keyword>
<keyword evidence="7" id="KW-0030">Aminoacyl-tRNA synthetase</keyword>
<dbReference type="PANTHER" id="PTHR30075:SF2">
    <property type="entry name" value="GLYCINE--TRNA LIGASE, CHLOROPLASTIC_MITOCHONDRIAL 2"/>
    <property type="match status" value="1"/>
</dbReference>
<feature type="non-terminal residue" evidence="9">
    <location>
        <position position="1"/>
    </location>
</feature>
<dbReference type="Pfam" id="PF02092">
    <property type="entry name" value="tRNA_synt_2f"/>
    <property type="match status" value="1"/>
</dbReference>
<dbReference type="GO" id="GO:0005524">
    <property type="term" value="F:ATP binding"/>
    <property type="evidence" value="ECO:0007669"/>
    <property type="project" value="UniProtKB-KW"/>
</dbReference>
<dbReference type="InterPro" id="IPR006194">
    <property type="entry name" value="Gly-tRNA-synth_heterodimer"/>
</dbReference>
<protein>
    <recommendedName>
        <fullName evidence="2">glycine--tRNA ligase</fullName>
        <ecNumber evidence="2">6.1.1.14</ecNumber>
    </recommendedName>
</protein>
<comment type="caution">
    <text evidence="9">The sequence shown here is derived from an EMBL/GenBank/DDBJ whole genome shotgun (WGS) entry which is preliminary data.</text>
</comment>
<accession>X0TYA7</accession>
<dbReference type="EMBL" id="BARS01016161">
    <property type="protein sequence ID" value="GAF98279.1"/>
    <property type="molecule type" value="Genomic_DNA"/>
</dbReference>
<evidence type="ECO:0000256" key="8">
    <source>
        <dbReference type="ARBA" id="ARBA00047937"/>
    </source>
</evidence>
<keyword evidence="6" id="KW-0648">Protein biosynthesis</keyword>
<dbReference type="SUPFAM" id="SSF109604">
    <property type="entry name" value="HD-domain/PDEase-like"/>
    <property type="match status" value="1"/>
</dbReference>
<evidence type="ECO:0000256" key="5">
    <source>
        <dbReference type="ARBA" id="ARBA00022840"/>
    </source>
</evidence>
<keyword evidence="3" id="KW-0436">Ligase</keyword>
<organism evidence="9">
    <name type="scientific">marine sediment metagenome</name>
    <dbReference type="NCBI Taxonomy" id="412755"/>
    <lineage>
        <taxon>unclassified sequences</taxon>
        <taxon>metagenomes</taxon>
        <taxon>ecological metagenomes</taxon>
    </lineage>
</organism>
<evidence type="ECO:0000256" key="3">
    <source>
        <dbReference type="ARBA" id="ARBA00022598"/>
    </source>
</evidence>
<comment type="catalytic activity">
    <reaction evidence="8">
        <text>tRNA(Gly) + glycine + ATP = glycyl-tRNA(Gly) + AMP + diphosphate</text>
        <dbReference type="Rhea" id="RHEA:16013"/>
        <dbReference type="Rhea" id="RHEA-COMP:9664"/>
        <dbReference type="Rhea" id="RHEA-COMP:9683"/>
        <dbReference type="ChEBI" id="CHEBI:30616"/>
        <dbReference type="ChEBI" id="CHEBI:33019"/>
        <dbReference type="ChEBI" id="CHEBI:57305"/>
        <dbReference type="ChEBI" id="CHEBI:78442"/>
        <dbReference type="ChEBI" id="CHEBI:78522"/>
        <dbReference type="ChEBI" id="CHEBI:456215"/>
        <dbReference type="EC" id="6.1.1.14"/>
    </reaction>
</comment>
<dbReference type="GO" id="GO:0005829">
    <property type="term" value="C:cytosol"/>
    <property type="evidence" value="ECO:0007669"/>
    <property type="project" value="TreeGrafter"/>
</dbReference>
<evidence type="ECO:0000256" key="4">
    <source>
        <dbReference type="ARBA" id="ARBA00022741"/>
    </source>
</evidence>
<keyword evidence="4" id="KW-0547">Nucleotide-binding</keyword>
<dbReference type="PROSITE" id="PS50861">
    <property type="entry name" value="AA_TRNA_LIGASE_II_GLYAB"/>
    <property type="match status" value="1"/>
</dbReference>
<evidence type="ECO:0000256" key="1">
    <source>
        <dbReference type="ARBA" id="ARBA00008226"/>
    </source>
</evidence>
<feature type="non-terminal residue" evidence="9">
    <location>
        <position position="282"/>
    </location>
</feature>
<sequence>KGMDIGLFGEEQENEFKSQVSRAAKLCKTDLVSQVVGEFPKLQGVMGRVYAAIAGELSTVSAAIEEHYRPTYSGGPLPETIAGSVLSIADKIDSICGCFSAGLIPTGASDPYALRRQGIGIIQIMNEKGLSFSLRELIRESLQQFDLKGSGELNALTQKVYTFLQNRIIQLLADQGYARDAITAVVEASIDNVPNIWSRLEALESLKAKPDFEPLAVAFKRVGNIIKKSGKLEEGDKPGEIHANLFEHASESALLAAFKKVEKRVSDAMGKGLFEKALLDIA</sequence>
<dbReference type="InterPro" id="IPR015944">
    <property type="entry name" value="Gly-tRNA-synth_bsu"/>
</dbReference>
<evidence type="ECO:0000256" key="2">
    <source>
        <dbReference type="ARBA" id="ARBA00012829"/>
    </source>
</evidence>
<reference evidence="9" key="1">
    <citation type="journal article" date="2014" name="Front. Microbiol.">
        <title>High frequency of phylogenetically diverse reductive dehalogenase-homologous genes in deep subseafloor sedimentary metagenomes.</title>
        <authorList>
            <person name="Kawai M."/>
            <person name="Futagami T."/>
            <person name="Toyoda A."/>
            <person name="Takaki Y."/>
            <person name="Nishi S."/>
            <person name="Hori S."/>
            <person name="Arai W."/>
            <person name="Tsubouchi T."/>
            <person name="Morono Y."/>
            <person name="Uchiyama I."/>
            <person name="Ito T."/>
            <person name="Fujiyama A."/>
            <person name="Inagaki F."/>
            <person name="Takami H."/>
        </authorList>
    </citation>
    <scope>NUCLEOTIDE SEQUENCE</scope>
    <source>
        <strain evidence="9">Expedition CK06-06</strain>
    </source>
</reference>
<comment type="similarity">
    <text evidence="1">Belongs to the class-II aminoacyl-tRNA synthetase family.</text>
</comment>
<evidence type="ECO:0000313" key="9">
    <source>
        <dbReference type="EMBL" id="GAF98279.1"/>
    </source>
</evidence>
<dbReference type="AlphaFoldDB" id="X0TYA7"/>
<gene>
    <name evidence="9" type="ORF">S01H1_26646</name>
</gene>
<evidence type="ECO:0000256" key="6">
    <source>
        <dbReference type="ARBA" id="ARBA00022917"/>
    </source>
</evidence>
<dbReference type="EC" id="6.1.1.14" evidence="2"/>
<dbReference type="GO" id="GO:0004820">
    <property type="term" value="F:glycine-tRNA ligase activity"/>
    <property type="evidence" value="ECO:0007669"/>
    <property type="project" value="UniProtKB-EC"/>
</dbReference>